<evidence type="ECO:0000256" key="6">
    <source>
        <dbReference type="ARBA" id="ARBA00023014"/>
    </source>
</evidence>
<dbReference type="PANTHER" id="PTHR43551:SF1">
    <property type="entry name" value="HETERODISULFIDE REDUCTASE"/>
    <property type="match status" value="1"/>
</dbReference>
<dbReference type="SUPFAM" id="SSF46548">
    <property type="entry name" value="alpha-helical ferredoxin"/>
    <property type="match status" value="1"/>
</dbReference>
<dbReference type="RefSeq" id="WP_216818710.1">
    <property type="nucleotide sequence ID" value="NZ_FMYU01000001.1"/>
</dbReference>
<protein>
    <submittedName>
        <fullName evidence="8">4Fe-4S dicluster domain-containing protein</fullName>
    </submittedName>
</protein>
<keyword evidence="9" id="KW-1185">Reference proteome</keyword>
<evidence type="ECO:0000256" key="5">
    <source>
        <dbReference type="ARBA" id="ARBA00023004"/>
    </source>
</evidence>
<evidence type="ECO:0000256" key="3">
    <source>
        <dbReference type="ARBA" id="ARBA00022723"/>
    </source>
</evidence>
<dbReference type="PROSITE" id="PS00198">
    <property type="entry name" value="4FE4S_FER_1"/>
    <property type="match status" value="1"/>
</dbReference>
<dbReference type="InterPro" id="IPR017896">
    <property type="entry name" value="4Fe4S_Fe-S-bd"/>
</dbReference>
<dbReference type="Proteomes" id="UP000199411">
    <property type="component" value="Unassembled WGS sequence"/>
</dbReference>
<keyword evidence="1" id="KW-0813">Transport</keyword>
<dbReference type="GO" id="GO:0046872">
    <property type="term" value="F:metal ion binding"/>
    <property type="evidence" value="ECO:0007669"/>
    <property type="project" value="UniProtKB-KW"/>
</dbReference>
<dbReference type="InterPro" id="IPR017900">
    <property type="entry name" value="4Fe4S_Fe_S_CS"/>
</dbReference>
<evidence type="ECO:0000256" key="4">
    <source>
        <dbReference type="ARBA" id="ARBA00022982"/>
    </source>
</evidence>
<dbReference type="Pfam" id="PF13183">
    <property type="entry name" value="Fer4_8"/>
    <property type="match status" value="1"/>
</dbReference>
<dbReference type="AlphaFoldDB" id="A0A1G6HQK6"/>
<feature type="domain" description="4Fe-4S ferredoxin-type" evidence="7">
    <location>
        <begin position="68"/>
        <end position="99"/>
    </location>
</feature>
<gene>
    <name evidence="8" type="ORF">SAMN05660835_00062</name>
</gene>
<name>A0A1G6HQK6_9BACT</name>
<keyword evidence="5" id="KW-0408">Iron</keyword>
<evidence type="ECO:0000256" key="1">
    <source>
        <dbReference type="ARBA" id="ARBA00022448"/>
    </source>
</evidence>
<keyword evidence="4" id="KW-0249">Electron transport</keyword>
<reference evidence="9" key="1">
    <citation type="submission" date="2016-10" db="EMBL/GenBank/DDBJ databases">
        <authorList>
            <person name="Varghese N."/>
            <person name="Submissions S."/>
        </authorList>
    </citation>
    <scope>NUCLEOTIDE SEQUENCE [LARGE SCALE GENOMIC DNA]</scope>
    <source>
        <strain evidence="9">DSM 8415</strain>
    </source>
</reference>
<dbReference type="PROSITE" id="PS51379">
    <property type="entry name" value="4FE4S_FER_2"/>
    <property type="match status" value="1"/>
</dbReference>
<keyword evidence="6" id="KW-0411">Iron-sulfur</keyword>
<accession>A0A1G6HQK6</accession>
<evidence type="ECO:0000256" key="2">
    <source>
        <dbReference type="ARBA" id="ARBA00022485"/>
    </source>
</evidence>
<evidence type="ECO:0000313" key="9">
    <source>
        <dbReference type="Proteomes" id="UP000199411"/>
    </source>
</evidence>
<sequence>MSKEHYHIHKLTGKIQTPKLLRKGNQASEFTFLAFEEDMETLGFPKKLQEGWQDKAVGVFKELLDNNKALKTYMDICVRCGACTDKCQFFLGSGDINNTPVGRAELMRKVYRYYFTPFSSKGEPFSEHVLKQWMSYFYQCSECRRCSYFCPYGIDTAEITMAAREIMDSIGVGEKYATNTITQVYRTGNNIGIDANALKNTIAEFEEDLKDETGKDIKIPIDEEGAEVLLVPPSADFFAIRILSQCLVMRRYFTKQVLVIHYHLMHLRLQTLVCL</sequence>
<dbReference type="Gene3D" id="1.10.1060.10">
    <property type="entry name" value="Alpha-helical ferredoxin"/>
    <property type="match status" value="1"/>
</dbReference>
<dbReference type="InterPro" id="IPR009051">
    <property type="entry name" value="Helical_ferredxn"/>
</dbReference>
<keyword evidence="3" id="KW-0479">Metal-binding</keyword>
<evidence type="ECO:0000259" key="7">
    <source>
        <dbReference type="PROSITE" id="PS51379"/>
    </source>
</evidence>
<proteinExistence type="predicted"/>
<dbReference type="EMBL" id="FMYU01000001">
    <property type="protein sequence ID" value="SDB96145.1"/>
    <property type="molecule type" value="Genomic_DNA"/>
</dbReference>
<keyword evidence="2" id="KW-0004">4Fe-4S</keyword>
<dbReference type="PANTHER" id="PTHR43551">
    <property type="entry name" value="FUMARATE REDUCTASE IRON-SULFUR SUBUNIT"/>
    <property type="match status" value="1"/>
</dbReference>
<organism evidence="8 9">
    <name type="scientific">Desulfurella multipotens</name>
    <dbReference type="NCBI Taxonomy" id="79269"/>
    <lineage>
        <taxon>Bacteria</taxon>
        <taxon>Pseudomonadati</taxon>
        <taxon>Campylobacterota</taxon>
        <taxon>Desulfurellia</taxon>
        <taxon>Desulfurellales</taxon>
        <taxon>Desulfurellaceae</taxon>
        <taxon>Desulfurella</taxon>
    </lineage>
</organism>
<dbReference type="GO" id="GO:0051539">
    <property type="term" value="F:4 iron, 4 sulfur cluster binding"/>
    <property type="evidence" value="ECO:0007669"/>
    <property type="project" value="UniProtKB-KW"/>
</dbReference>
<evidence type="ECO:0000313" key="8">
    <source>
        <dbReference type="EMBL" id="SDB96145.1"/>
    </source>
</evidence>